<evidence type="ECO:0000259" key="7">
    <source>
        <dbReference type="PROSITE" id="PS50885"/>
    </source>
</evidence>
<evidence type="ECO:0000256" key="3">
    <source>
        <dbReference type="ARBA" id="ARBA00029447"/>
    </source>
</evidence>
<dbReference type="CDD" id="cd06225">
    <property type="entry name" value="HAMP"/>
    <property type="match status" value="1"/>
</dbReference>
<dbReference type="SMART" id="SM00304">
    <property type="entry name" value="HAMP"/>
    <property type="match status" value="1"/>
</dbReference>
<dbReference type="PROSITE" id="PS50885">
    <property type="entry name" value="HAMP"/>
    <property type="match status" value="1"/>
</dbReference>
<dbReference type="InterPro" id="IPR004089">
    <property type="entry name" value="MCPsignal_dom"/>
</dbReference>
<sequence>MMCEGDLEEVYRRRSINLSLMKMYLLLMATTIGINSSLFHFTDLTTLSVNGITAAVGVISCLLFSSIGTNKVSTRLSEMTAVIRTIAEGGGNLTQRLETDAIKHDETGDMSRWINSFIDNLDGIVGQVIYASHDVKRTNENMLNHNQDALVSSTQVHQSMQHMQDLIANQGNEILHAAETAENLKMTMAAVVTKAEESYQDARSGTQAIRDIVDNTAKSVHSIDSRMNEIGNIISVITDITNQTNLLALNAAIEAARAGQHGRGFSVVADEVRNLAARTAVAATDIQNMIQGLQSETQQAVQFMESGVKEVDESLKLTEANSNGNAELHDIVQKMFETISVIEQNSAKNGQTVKEVTAVSARMANTIQELANSSNQVDATASKLQQLVSEFTVSR</sequence>
<feature type="transmembrane region" description="Helical" evidence="5">
    <location>
        <begin position="47"/>
        <end position="67"/>
    </location>
</feature>
<dbReference type="Pfam" id="PF00015">
    <property type="entry name" value="MCPsignal"/>
    <property type="match status" value="1"/>
</dbReference>
<dbReference type="SUPFAM" id="SSF58104">
    <property type="entry name" value="Methyl-accepting chemotaxis protein (MCP) signaling domain"/>
    <property type="match status" value="1"/>
</dbReference>
<dbReference type="Gene3D" id="1.10.287.950">
    <property type="entry name" value="Methyl-accepting chemotaxis protein"/>
    <property type="match status" value="1"/>
</dbReference>
<evidence type="ECO:0000256" key="2">
    <source>
        <dbReference type="ARBA" id="ARBA00023224"/>
    </source>
</evidence>
<feature type="domain" description="HAMP" evidence="7">
    <location>
        <begin position="70"/>
        <end position="126"/>
    </location>
</feature>
<dbReference type="PROSITE" id="PS50111">
    <property type="entry name" value="CHEMOTAXIS_TRANSDUC_2"/>
    <property type="match status" value="1"/>
</dbReference>
<comment type="similarity">
    <text evidence="3">Belongs to the methyl-accepting chemotaxis (MCP) protein family.</text>
</comment>
<dbReference type="PANTHER" id="PTHR32089:SF112">
    <property type="entry name" value="LYSOZYME-LIKE PROTEIN-RELATED"/>
    <property type="match status" value="1"/>
</dbReference>
<dbReference type="SMART" id="SM00283">
    <property type="entry name" value="MA"/>
    <property type="match status" value="1"/>
</dbReference>
<accession>A0ABU3SWL7</accession>
<dbReference type="Proteomes" id="UP001247805">
    <property type="component" value="Unassembled WGS sequence"/>
</dbReference>
<keyword evidence="5" id="KW-0472">Membrane</keyword>
<keyword evidence="5" id="KW-1133">Transmembrane helix</keyword>
<proteinExistence type="inferred from homology"/>
<dbReference type="InterPro" id="IPR004090">
    <property type="entry name" value="Chemotax_Me-accpt_rcpt"/>
</dbReference>
<feature type="transmembrane region" description="Helical" evidence="5">
    <location>
        <begin position="21"/>
        <end position="41"/>
    </location>
</feature>
<evidence type="ECO:0000256" key="1">
    <source>
        <dbReference type="ARBA" id="ARBA00004370"/>
    </source>
</evidence>
<evidence type="ECO:0000256" key="5">
    <source>
        <dbReference type="SAM" id="Phobius"/>
    </source>
</evidence>
<dbReference type="PRINTS" id="PR00260">
    <property type="entry name" value="CHEMTRNSDUCR"/>
</dbReference>
<comment type="subcellular location">
    <subcellularLocation>
        <location evidence="1">Membrane</location>
    </subcellularLocation>
</comment>
<name>A0ABU3SWL7_9ALTE</name>
<evidence type="ECO:0000313" key="8">
    <source>
        <dbReference type="EMBL" id="MDU0354419.1"/>
    </source>
</evidence>
<dbReference type="PANTHER" id="PTHR32089">
    <property type="entry name" value="METHYL-ACCEPTING CHEMOTAXIS PROTEIN MCPB"/>
    <property type="match status" value="1"/>
</dbReference>
<evidence type="ECO:0000313" key="9">
    <source>
        <dbReference type="Proteomes" id="UP001247805"/>
    </source>
</evidence>
<dbReference type="RefSeq" id="WP_316026020.1">
    <property type="nucleotide sequence ID" value="NZ_JAWDIO010000002.1"/>
</dbReference>
<keyword evidence="5" id="KW-0812">Transmembrane</keyword>
<dbReference type="EMBL" id="JAWDIO010000002">
    <property type="protein sequence ID" value="MDU0354419.1"/>
    <property type="molecule type" value="Genomic_DNA"/>
</dbReference>
<evidence type="ECO:0000259" key="6">
    <source>
        <dbReference type="PROSITE" id="PS50111"/>
    </source>
</evidence>
<protein>
    <submittedName>
        <fullName evidence="8">Methyl-accepting chemotaxis protein</fullName>
    </submittedName>
</protein>
<dbReference type="InterPro" id="IPR003660">
    <property type="entry name" value="HAMP_dom"/>
</dbReference>
<evidence type="ECO:0000256" key="4">
    <source>
        <dbReference type="PROSITE-ProRule" id="PRU00284"/>
    </source>
</evidence>
<organism evidence="8 9">
    <name type="scientific">Paraglaciecola aquimarina</name>
    <dbReference type="NCBI Taxonomy" id="1235557"/>
    <lineage>
        <taxon>Bacteria</taxon>
        <taxon>Pseudomonadati</taxon>
        <taxon>Pseudomonadota</taxon>
        <taxon>Gammaproteobacteria</taxon>
        <taxon>Alteromonadales</taxon>
        <taxon>Alteromonadaceae</taxon>
        <taxon>Paraglaciecola</taxon>
    </lineage>
</organism>
<keyword evidence="2 4" id="KW-0807">Transducer</keyword>
<feature type="domain" description="Methyl-accepting transducer" evidence="6">
    <location>
        <begin position="124"/>
        <end position="364"/>
    </location>
</feature>
<reference evidence="8 9" key="1">
    <citation type="submission" date="2023-10" db="EMBL/GenBank/DDBJ databases">
        <title>Glaciecola aquimarina strain GGW-M5 nov., isolated from a coastal seawater.</title>
        <authorList>
            <person name="Bayburt H."/>
            <person name="Kim J.M."/>
            <person name="Choi B.J."/>
            <person name="Jeon C.O."/>
        </authorList>
    </citation>
    <scope>NUCLEOTIDE SEQUENCE [LARGE SCALE GENOMIC DNA]</scope>
    <source>
        <strain evidence="8 9">KCTC 32108</strain>
    </source>
</reference>
<keyword evidence="9" id="KW-1185">Reference proteome</keyword>
<gene>
    <name evidence="8" type="ORF">RS130_11185</name>
</gene>
<comment type="caution">
    <text evidence="8">The sequence shown here is derived from an EMBL/GenBank/DDBJ whole genome shotgun (WGS) entry which is preliminary data.</text>
</comment>